<dbReference type="Gene3D" id="2.30.30.60">
    <property type="match status" value="1"/>
</dbReference>
<evidence type="ECO:0000256" key="7">
    <source>
        <dbReference type="SAM" id="Phobius"/>
    </source>
</evidence>
<dbReference type="PANTHER" id="PTHR30566:SF25">
    <property type="entry name" value="INNER MEMBRANE PROTEIN"/>
    <property type="match status" value="1"/>
</dbReference>
<dbReference type="RefSeq" id="WP_127086456.1">
    <property type="nucleotide sequence ID" value="NZ_RSCL01000032.1"/>
</dbReference>
<evidence type="ECO:0000256" key="5">
    <source>
        <dbReference type="ARBA" id="ARBA00022989"/>
    </source>
</evidence>
<evidence type="ECO:0000259" key="9">
    <source>
        <dbReference type="Pfam" id="PF21088"/>
    </source>
</evidence>
<keyword evidence="6 7" id="KW-0472">Membrane</keyword>
<protein>
    <submittedName>
        <fullName evidence="10">Mechanosensitive ion channel protein</fullName>
    </submittedName>
</protein>
<keyword evidence="11" id="KW-1185">Reference proteome</keyword>
<dbReference type="SUPFAM" id="SSF82861">
    <property type="entry name" value="Mechanosensitive channel protein MscS (YggB), transmembrane region"/>
    <property type="match status" value="1"/>
</dbReference>
<sequence>MAQFAVPSAFILIGLIVGFALEKFIDRQIKLVSVETEAEEQPLTVKIILLHSLNNLAFTWFLLAGCFAAHLSSSLKSDASHVIETILIIIALLSITIFLARLSSSFVTLFGQKSQVVSASLISNLVKFIVYILGLLIILQTVGVEITPILTTLGVGGLALALAVQDTLSNLFAGLYLIISQQLRTEDYVKLETGQEGHVIDINWRSTTIKDIYNNIIVIPNSKLSSVIFTNYHLPVKELVLSIDIGVSYTNNLEHVERVTLAVATEVMQEIAPELTINEPFIRYHTLGDYSINLTVFMRLNEFLDRRLAKHIFIKKLHEKYQAEKIEIPNPSRDIYIKEGLDKLQTMSI</sequence>
<gene>
    <name evidence="10" type="ORF">DSM106972_084320</name>
</gene>
<feature type="domain" description="Mechanosensitive ion channel transmembrane helices 2/3" evidence="9">
    <location>
        <begin position="124"/>
        <end position="165"/>
    </location>
</feature>
<evidence type="ECO:0000256" key="3">
    <source>
        <dbReference type="ARBA" id="ARBA00022475"/>
    </source>
</evidence>
<dbReference type="Proteomes" id="UP000271624">
    <property type="component" value="Unassembled WGS sequence"/>
</dbReference>
<feature type="transmembrane region" description="Helical" evidence="7">
    <location>
        <begin position="121"/>
        <end position="143"/>
    </location>
</feature>
<name>A0A3S1C5T8_9CYAN</name>
<dbReference type="Pfam" id="PF21088">
    <property type="entry name" value="MS_channel_1st"/>
    <property type="match status" value="1"/>
</dbReference>
<reference evidence="10" key="1">
    <citation type="submission" date="2018-12" db="EMBL/GenBank/DDBJ databases">
        <authorList>
            <person name="Will S."/>
            <person name="Neumann-Schaal M."/>
            <person name="Henke P."/>
        </authorList>
    </citation>
    <scope>NUCLEOTIDE SEQUENCE</scope>
    <source>
        <strain evidence="10">PCC 7102</strain>
    </source>
</reference>
<dbReference type="OrthoDB" id="9809206at2"/>
<dbReference type="GO" id="GO:0055085">
    <property type="term" value="P:transmembrane transport"/>
    <property type="evidence" value="ECO:0007669"/>
    <property type="project" value="InterPro"/>
</dbReference>
<evidence type="ECO:0000256" key="1">
    <source>
        <dbReference type="ARBA" id="ARBA00004651"/>
    </source>
</evidence>
<dbReference type="InterPro" id="IPR006685">
    <property type="entry name" value="MscS_channel_2nd"/>
</dbReference>
<feature type="domain" description="Mechanosensitive ion channel MscS" evidence="8">
    <location>
        <begin position="166"/>
        <end position="233"/>
    </location>
</feature>
<dbReference type="Gene3D" id="1.10.287.1260">
    <property type="match status" value="1"/>
</dbReference>
<dbReference type="PANTHER" id="PTHR30566">
    <property type="entry name" value="YNAI-RELATED MECHANOSENSITIVE ION CHANNEL"/>
    <property type="match status" value="1"/>
</dbReference>
<dbReference type="InterPro" id="IPR049142">
    <property type="entry name" value="MS_channel_1st"/>
</dbReference>
<proteinExistence type="inferred from homology"/>
<comment type="subcellular location">
    <subcellularLocation>
        <location evidence="1">Cell membrane</location>
        <topology evidence="1">Multi-pass membrane protein</topology>
    </subcellularLocation>
</comment>
<feature type="transmembrane region" description="Helical" evidence="7">
    <location>
        <begin position="81"/>
        <end position="100"/>
    </location>
</feature>
<organism evidence="10 11">
    <name type="scientific">Dulcicalothrix desertica PCC 7102</name>
    <dbReference type="NCBI Taxonomy" id="232991"/>
    <lineage>
        <taxon>Bacteria</taxon>
        <taxon>Bacillati</taxon>
        <taxon>Cyanobacteriota</taxon>
        <taxon>Cyanophyceae</taxon>
        <taxon>Nostocales</taxon>
        <taxon>Calotrichaceae</taxon>
        <taxon>Dulcicalothrix</taxon>
    </lineage>
</organism>
<evidence type="ECO:0000259" key="8">
    <source>
        <dbReference type="Pfam" id="PF00924"/>
    </source>
</evidence>
<dbReference type="InterPro" id="IPR023408">
    <property type="entry name" value="MscS_beta-dom_sf"/>
</dbReference>
<dbReference type="GO" id="GO:0005886">
    <property type="term" value="C:plasma membrane"/>
    <property type="evidence" value="ECO:0007669"/>
    <property type="project" value="UniProtKB-SubCell"/>
</dbReference>
<evidence type="ECO:0000256" key="4">
    <source>
        <dbReference type="ARBA" id="ARBA00022692"/>
    </source>
</evidence>
<keyword evidence="4 7" id="KW-0812">Transmembrane</keyword>
<dbReference type="SUPFAM" id="SSF50182">
    <property type="entry name" value="Sm-like ribonucleoproteins"/>
    <property type="match status" value="1"/>
</dbReference>
<reference evidence="10" key="2">
    <citation type="journal article" date="2019" name="Genome Biol. Evol.">
        <title>Day and night: Metabolic profiles and evolutionary relationships of six axenic non-marine cyanobacteria.</title>
        <authorList>
            <person name="Will S.E."/>
            <person name="Henke P."/>
            <person name="Boedeker C."/>
            <person name="Huang S."/>
            <person name="Brinkmann H."/>
            <person name="Rohde M."/>
            <person name="Jarek M."/>
            <person name="Friedl T."/>
            <person name="Seufert S."/>
            <person name="Schumacher M."/>
            <person name="Overmann J."/>
            <person name="Neumann-Schaal M."/>
            <person name="Petersen J."/>
        </authorList>
    </citation>
    <scope>NUCLEOTIDE SEQUENCE [LARGE SCALE GENOMIC DNA]</scope>
    <source>
        <strain evidence="10">PCC 7102</strain>
    </source>
</reference>
<feature type="transmembrane region" description="Helical" evidence="7">
    <location>
        <begin position="56"/>
        <end position="75"/>
    </location>
</feature>
<dbReference type="EMBL" id="RSCL01000032">
    <property type="protein sequence ID" value="RUS97484.1"/>
    <property type="molecule type" value="Genomic_DNA"/>
</dbReference>
<evidence type="ECO:0000313" key="10">
    <source>
        <dbReference type="EMBL" id="RUS97484.1"/>
    </source>
</evidence>
<comment type="caution">
    <text evidence="10">The sequence shown here is derived from an EMBL/GenBank/DDBJ whole genome shotgun (WGS) entry which is preliminary data.</text>
</comment>
<evidence type="ECO:0000256" key="2">
    <source>
        <dbReference type="ARBA" id="ARBA00008017"/>
    </source>
</evidence>
<dbReference type="InterPro" id="IPR010920">
    <property type="entry name" value="LSM_dom_sf"/>
</dbReference>
<keyword evidence="5 7" id="KW-1133">Transmembrane helix</keyword>
<evidence type="ECO:0000313" key="11">
    <source>
        <dbReference type="Proteomes" id="UP000271624"/>
    </source>
</evidence>
<comment type="similarity">
    <text evidence="2">Belongs to the MscS (TC 1.A.23) family.</text>
</comment>
<dbReference type="AlphaFoldDB" id="A0A3S1C5T8"/>
<accession>A0A3S1C5T8</accession>
<feature type="transmembrane region" description="Helical" evidence="7">
    <location>
        <begin position="6"/>
        <end position="25"/>
    </location>
</feature>
<evidence type="ECO:0000256" key="6">
    <source>
        <dbReference type="ARBA" id="ARBA00023136"/>
    </source>
</evidence>
<dbReference type="Pfam" id="PF00924">
    <property type="entry name" value="MS_channel_2nd"/>
    <property type="match status" value="1"/>
</dbReference>
<dbReference type="SUPFAM" id="SSF82689">
    <property type="entry name" value="Mechanosensitive channel protein MscS (YggB), C-terminal domain"/>
    <property type="match status" value="1"/>
</dbReference>
<dbReference type="InterPro" id="IPR011066">
    <property type="entry name" value="MscS_channel_C_sf"/>
</dbReference>
<dbReference type="Gene3D" id="3.30.70.100">
    <property type="match status" value="1"/>
</dbReference>
<keyword evidence="3" id="KW-1003">Cell membrane</keyword>
<dbReference type="InterPro" id="IPR011014">
    <property type="entry name" value="MscS_channel_TM-2"/>
</dbReference>